<evidence type="ECO:0000313" key="5">
    <source>
        <dbReference type="EMBL" id="MBH5390300.1"/>
    </source>
</evidence>
<dbReference type="EMBL" id="JACEGD010000030">
    <property type="protein sequence ID" value="MBH5390300.1"/>
    <property type="molecule type" value="Genomic_DNA"/>
</dbReference>
<accession>A0ABS0PB85</accession>
<dbReference type="Proteomes" id="UP001194539">
    <property type="component" value="Unassembled WGS sequence"/>
</dbReference>
<dbReference type="PANTHER" id="PTHR43963:SF6">
    <property type="entry name" value="CHAIN DEHYDROGENASE FAMILY PROTEIN, PUTATIVE (AFU_ORTHOLOGUE AFUA_3G15350)-RELATED"/>
    <property type="match status" value="1"/>
</dbReference>
<proteinExistence type="inferred from homology"/>
<comment type="caution">
    <text evidence="5">The sequence shown here is derived from an EMBL/GenBank/DDBJ whole genome shotgun (WGS) entry which is preliminary data.</text>
</comment>
<organism evidence="5 6">
    <name type="scientific">Bradyrhizobium diversitatis</name>
    <dbReference type="NCBI Taxonomy" id="2755406"/>
    <lineage>
        <taxon>Bacteria</taxon>
        <taxon>Pseudomonadati</taxon>
        <taxon>Pseudomonadota</taxon>
        <taxon>Alphaproteobacteria</taxon>
        <taxon>Hyphomicrobiales</taxon>
        <taxon>Nitrobacteraceae</taxon>
        <taxon>Bradyrhizobium</taxon>
    </lineage>
</organism>
<keyword evidence="3" id="KW-0560">Oxidoreductase</keyword>
<dbReference type="InterPro" id="IPR002347">
    <property type="entry name" value="SDR_fam"/>
</dbReference>
<dbReference type="PANTHER" id="PTHR43963">
    <property type="entry name" value="CARBONYL REDUCTASE 1-RELATED"/>
    <property type="match status" value="1"/>
</dbReference>
<dbReference type="CDD" id="cd05324">
    <property type="entry name" value="carb_red_PTCR-like_SDR_c"/>
    <property type="match status" value="1"/>
</dbReference>
<dbReference type="PRINTS" id="PR00080">
    <property type="entry name" value="SDRFAMILY"/>
</dbReference>
<keyword evidence="2" id="KW-0521">NADP</keyword>
<comment type="similarity">
    <text evidence="1 4">Belongs to the short-chain dehydrogenases/reductases (SDR) family.</text>
</comment>
<dbReference type="PRINTS" id="PR00081">
    <property type="entry name" value="GDHRDH"/>
</dbReference>
<name>A0ABS0PB85_9BRAD</name>
<gene>
    <name evidence="5" type="ORF">H1B27_29045</name>
</gene>
<dbReference type="InterPro" id="IPR020904">
    <property type="entry name" value="Sc_DH/Rdtase_CS"/>
</dbReference>
<dbReference type="Pfam" id="PF00106">
    <property type="entry name" value="adh_short"/>
    <property type="match status" value="1"/>
</dbReference>
<dbReference type="Gene3D" id="3.40.50.720">
    <property type="entry name" value="NAD(P)-binding Rossmann-like Domain"/>
    <property type="match status" value="1"/>
</dbReference>
<dbReference type="PROSITE" id="PS00061">
    <property type="entry name" value="ADH_SHORT"/>
    <property type="match status" value="1"/>
</dbReference>
<evidence type="ECO:0000256" key="1">
    <source>
        <dbReference type="ARBA" id="ARBA00006484"/>
    </source>
</evidence>
<dbReference type="RefSeq" id="WP_197968427.1">
    <property type="nucleotide sequence ID" value="NZ_JACEGD010000030.1"/>
</dbReference>
<evidence type="ECO:0000256" key="2">
    <source>
        <dbReference type="ARBA" id="ARBA00022857"/>
    </source>
</evidence>
<evidence type="ECO:0000256" key="3">
    <source>
        <dbReference type="ARBA" id="ARBA00023002"/>
    </source>
</evidence>
<sequence length="245" mass="26208">MTEKSIALVTGANKGLGNEVARQLGRRGLHIYLGSRDLARGEKAASELVAEGLNVVPVQLDVTIDESVAALAKELDRRHGQLDVLVNNAGILVSRPAFEITSADMRETYDTNVFGVVRMIHAMLPLLQRSKHPRIVNIASTTASLRLANDATTLFGQTDTIVAYASSKTAVVMLTVQYANAFHRSAAHAHIKINTATPGYVATDLNNHTGNRTVEEGAEIVVELATLPDDGPSGGFFNDAGVVPW</sequence>
<dbReference type="InterPro" id="IPR045313">
    <property type="entry name" value="CBR1-like"/>
</dbReference>
<dbReference type="SUPFAM" id="SSF51735">
    <property type="entry name" value="NAD(P)-binding Rossmann-fold domains"/>
    <property type="match status" value="1"/>
</dbReference>
<reference evidence="5 6" key="1">
    <citation type="submission" date="2020-07" db="EMBL/GenBank/DDBJ databases">
        <title>Bradyrhizobium diversity isolated from nodules of indigenous legumes of Western Australia.</title>
        <authorList>
            <person name="Klepa M.S."/>
        </authorList>
    </citation>
    <scope>NUCLEOTIDE SEQUENCE [LARGE SCALE GENOMIC DNA]</scope>
    <source>
        <strain evidence="5 6">CNPSo 4019</strain>
    </source>
</reference>
<protein>
    <submittedName>
        <fullName evidence="5">SDR family oxidoreductase</fullName>
    </submittedName>
</protein>
<dbReference type="InterPro" id="IPR036291">
    <property type="entry name" value="NAD(P)-bd_dom_sf"/>
</dbReference>
<evidence type="ECO:0000256" key="4">
    <source>
        <dbReference type="RuleBase" id="RU000363"/>
    </source>
</evidence>
<evidence type="ECO:0000313" key="6">
    <source>
        <dbReference type="Proteomes" id="UP001194539"/>
    </source>
</evidence>
<keyword evidence="6" id="KW-1185">Reference proteome</keyword>